<accession>A0AAV4DQE1</accession>
<proteinExistence type="predicted"/>
<evidence type="ECO:0000313" key="2">
    <source>
        <dbReference type="Proteomes" id="UP000735302"/>
    </source>
</evidence>
<comment type="caution">
    <text evidence="1">The sequence shown here is derived from an EMBL/GenBank/DDBJ whole genome shotgun (WGS) entry which is preliminary data.</text>
</comment>
<dbReference type="EMBL" id="BLXT01008169">
    <property type="protein sequence ID" value="GFO46214.1"/>
    <property type="molecule type" value="Genomic_DNA"/>
</dbReference>
<sequence length="154" mass="16550">MVLCRSQGGIADHCAVNATARDEVHFKREFIIKNPPRADDSARNPQCDRDSPEIVHTELAKESVSTVCNVHTGLAEELVSTVCNVHTGLAEELVSTVCNVHTELAEELVSTVCNVHTGLAEELVSTVCNVHTGLAKESVSTDCNSGNNRIFHGS</sequence>
<organism evidence="1 2">
    <name type="scientific">Plakobranchus ocellatus</name>
    <dbReference type="NCBI Taxonomy" id="259542"/>
    <lineage>
        <taxon>Eukaryota</taxon>
        <taxon>Metazoa</taxon>
        <taxon>Spiralia</taxon>
        <taxon>Lophotrochozoa</taxon>
        <taxon>Mollusca</taxon>
        <taxon>Gastropoda</taxon>
        <taxon>Heterobranchia</taxon>
        <taxon>Euthyneura</taxon>
        <taxon>Panpulmonata</taxon>
        <taxon>Sacoglossa</taxon>
        <taxon>Placobranchoidea</taxon>
        <taxon>Plakobranchidae</taxon>
        <taxon>Plakobranchus</taxon>
    </lineage>
</organism>
<dbReference type="AlphaFoldDB" id="A0AAV4DQE1"/>
<gene>
    <name evidence="1" type="ORF">PoB_007271900</name>
</gene>
<reference evidence="1 2" key="1">
    <citation type="journal article" date="2021" name="Elife">
        <title>Chloroplast acquisition without the gene transfer in kleptoplastic sea slugs, Plakobranchus ocellatus.</title>
        <authorList>
            <person name="Maeda T."/>
            <person name="Takahashi S."/>
            <person name="Yoshida T."/>
            <person name="Shimamura S."/>
            <person name="Takaki Y."/>
            <person name="Nagai Y."/>
            <person name="Toyoda A."/>
            <person name="Suzuki Y."/>
            <person name="Arimoto A."/>
            <person name="Ishii H."/>
            <person name="Satoh N."/>
            <person name="Nishiyama T."/>
            <person name="Hasebe M."/>
            <person name="Maruyama T."/>
            <person name="Minagawa J."/>
            <person name="Obokata J."/>
            <person name="Shigenobu S."/>
        </authorList>
    </citation>
    <scope>NUCLEOTIDE SEQUENCE [LARGE SCALE GENOMIC DNA]</scope>
</reference>
<name>A0AAV4DQE1_9GAST</name>
<protein>
    <submittedName>
        <fullName evidence="1">Arylsulfatase b</fullName>
    </submittedName>
</protein>
<dbReference type="Proteomes" id="UP000735302">
    <property type="component" value="Unassembled WGS sequence"/>
</dbReference>
<evidence type="ECO:0000313" key="1">
    <source>
        <dbReference type="EMBL" id="GFO46214.1"/>
    </source>
</evidence>
<keyword evidence="2" id="KW-1185">Reference proteome</keyword>